<sequence length="109" mass="12408">MKSDHGVKIFQRLYSVFIVYNIAMNFKRLLNSELGKNIISILLGIGLATLFRKVCNDKNCIVFHGPVISEFEGKIYKHGEKCYKYDIHPDKCDSTKKVIDIAPPEQTSA</sequence>
<reference evidence="1" key="1">
    <citation type="journal article" date="2020" name="Nature">
        <title>Giant virus diversity and host interactions through global metagenomics.</title>
        <authorList>
            <person name="Schulz F."/>
            <person name="Roux S."/>
            <person name="Paez-Espino D."/>
            <person name="Jungbluth S."/>
            <person name="Walsh D.A."/>
            <person name="Denef V.J."/>
            <person name="McMahon K.D."/>
            <person name="Konstantinidis K.T."/>
            <person name="Eloe-Fadrosh E.A."/>
            <person name="Kyrpides N.C."/>
            <person name="Woyke T."/>
        </authorList>
    </citation>
    <scope>NUCLEOTIDE SEQUENCE</scope>
    <source>
        <strain evidence="1">GVMAG-M-3300023174-3</strain>
    </source>
</reference>
<accession>A0A6C0DNI7</accession>
<dbReference type="EMBL" id="MN739648">
    <property type="protein sequence ID" value="QHT18103.1"/>
    <property type="molecule type" value="Genomic_DNA"/>
</dbReference>
<protein>
    <submittedName>
        <fullName evidence="1">Uncharacterized protein</fullName>
    </submittedName>
</protein>
<organism evidence="1">
    <name type="scientific">viral metagenome</name>
    <dbReference type="NCBI Taxonomy" id="1070528"/>
    <lineage>
        <taxon>unclassified sequences</taxon>
        <taxon>metagenomes</taxon>
        <taxon>organismal metagenomes</taxon>
    </lineage>
</organism>
<dbReference type="AlphaFoldDB" id="A0A6C0DNI7"/>
<name>A0A6C0DNI7_9ZZZZ</name>
<proteinExistence type="predicted"/>
<evidence type="ECO:0000313" key="1">
    <source>
        <dbReference type="EMBL" id="QHT18103.1"/>
    </source>
</evidence>